<name>A0A7U0GBI2_9CAUD</name>
<sequence>MDKDAIEYAANVYRLLAEQKLIANFCQKEMTVAGLGLVFEKAGFLYNEEILSTGVAFINRQDDVEEIKRVVEKRIVSRVQTDRLEVFVSHYVSLPYSEGENWNLSFIRRRNTEDLPVLEGTGNVDKVWKLDEFLKRDLSVLGFNSEHGVQESENLKASFENIIQTVKSVAEEKGFSVPVLKVRGQYAAPQQRWFFGVFLE</sequence>
<protein>
    <submittedName>
        <fullName evidence="1">Uncharacterized protein</fullName>
    </submittedName>
</protein>
<proteinExistence type="predicted"/>
<keyword evidence="2" id="KW-1185">Reference proteome</keyword>
<dbReference type="Proteomes" id="UP000596381">
    <property type="component" value="Segment"/>
</dbReference>
<evidence type="ECO:0000313" key="2">
    <source>
        <dbReference type="Proteomes" id="UP000596381"/>
    </source>
</evidence>
<accession>A0A7U0GBI2</accession>
<evidence type="ECO:0000313" key="1">
    <source>
        <dbReference type="EMBL" id="QQV92135.1"/>
    </source>
</evidence>
<organism evidence="1 2">
    <name type="scientific">Klebsiella phage vB_KpM_FBKp24</name>
    <dbReference type="NCBI Taxonomy" id="2801834"/>
    <lineage>
        <taxon>Viruses</taxon>
        <taxon>Duplodnaviria</taxon>
        <taxon>Heunggongvirae</taxon>
        <taxon>Uroviricota</taxon>
        <taxon>Caudoviricetes</taxon>
        <taxon>Chimalliviridae</taxon>
        <taxon>Maaswegvirus</taxon>
        <taxon>Maaswegvirus Kp24</taxon>
    </lineage>
</organism>
<gene>
    <name evidence="1" type="ORF">vBKpMFBKp24_060</name>
</gene>
<reference evidence="1 2" key="1">
    <citation type="submission" date="2020-12" db="EMBL/GenBank/DDBJ databases">
        <title>Genomic characterization of four novel bacteriophages infecting Klebsiella pneumoniae.</title>
        <authorList>
            <person name="Estrada Bonilla B."/>
            <person name="Costa A.R."/>
            <person name="van Rossum T."/>
            <person name="Hagedoorn S."/>
            <person name="Wallinga H."/>
            <person name="Xiao M."/>
            <person name="Song W."/>
            <person name="Haas P.-J."/>
            <person name="Nobrega F.L."/>
            <person name="Brouns S.J.J."/>
        </authorList>
    </citation>
    <scope>NUCLEOTIDE SEQUENCE [LARGE SCALE GENOMIC DNA]</scope>
</reference>
<dbReference type="EMBL" id="MW394391">
    <property type="protein sequence ID" value="QQV92135.1"/>
    <property type="molecule type" value="Genomic_DNA"/>
</dbReference>